<dbReference type="InterPro" id="IPR052029">
    <property type="entry name" value="PpiD_chaperone"/>
</dbReference>
<evidence type="ECO:0000256" key="9">
    <source>
        <dbReference type="ARBA" id="ARBA00040743"/>
    </source>
</evidence>
<keyword evidence="7" id="KW-0143">Chaperone</keyword>
<organism evidence="14 15">
    <name type="scientific">Salinimonas iocasae</name>
    <dbReference type="NCBI Taxonomy" id="2572577"/>
    <lineage>
        <taxon>Bacteria</taxon>
        <taxon>Pseudomonadati</taxon>
        <taxon>Pseudomonadota</taxon>
        <taxon>Gammaproteobacteria</taxon>
        <taxon>Alteromonadales</taxon>
        <taxon>Alteromonadaceae</taxon>
        <taxon>Alteromonas/Salinimonas group</taxon>
        <taxon>Salinimonas</taxon>
    </lineage>
</organism>
<dbReference type="InterPro" id="IPR000297">
    <property type="entry name" value="PPIase_PpiC"/>
</dbReference>
<proteinExistence type="inferred from homology"/>
<keyword evidence="6 12" id="KW-0472">Membrane</keyword>
<gene>
    <name evidence="14" type="ORF">FBQ74_05645</name>
</gene>
<dbReference type="Gene3D" id="3.10.50.40">
    <property type="match status" value="1"/>
</dbReference>
<dbReference type="KEGG" id="salk:FBQ74_05645"/>
<evidence type="ECO:0000256" key="10">
    <source>
        <dbReference type="ARBA" id="ARBA00042775"/>
    </source>
</evidence>
<dbReference type="InterPro" id="IPR046357">
    <property type="entry name" value="PPIase_dom_sf"/>
</dbReference>
<protein>
    <recommendedName>
        <fullName evidence="9">Periplasmic chaperone PpiD</fullName>
    </recommendedName>
    <alternativeName>
        <fullName evidence="10">Periplasmic folding chaperone</fullName>
    </alternativeName>
</protein>
<sequence length="628" mass="70628">MLERIREGSQSPWAMIIIGLVVLSFVFAGVGSYLSSSGGTAVATVNGDEIGQNELERAYQSQRAQMESQYGEDIAAMFADENYLKQFRSNVLQSLINNKLVEQKAEEMGLRVGDDQIRQTIKDMQGFQTAGQFDNERYLAVLRQNGFSPAQFRDYLRVELTREQLTRALQASSFALDGETQRAWQLQSQIRGGRYFIVDAKNFSDSVTISVEDINSYYEQNIAVFDTQEKVNISYVTLTVDDVMKDVDVSEEEVATFYEDNKDQYRTEEERRVSHILIEFGDDKEAAEAQAEKLRQSIEQGAEFADVAKQSSDDTFSAENGGDLEYITRDMMEPAFEEAAFNLEEGQVSEVVETEFGYHIIKLTDIKPEEVTELAEVEEKVRETLLNDKAMERFYDLRSRMDEVAFEMPETLDDVAGIANQPIEETGMFTRAEAPDVMSNPAVLNAAFSAEQVEDRMNSEVIELDNETVMVLRVKAHEPQRTRELAEVKEQIERQLKAERLQEAAANWAQDAVAKLNAGEDISSMLEQYGLSWQDAESVSRGQSQLPRNLVQTLFSLSDQEGEKAGSAKLASGNVGVIELQNIQQAEAPDEELASTIRQRLGAAYGQSAYQSFINGLREDAEIEVLNQ</sequence>
<dbReference type="Proteomes" id="UP000304912">
    <property type="component" value="Chromosome"/>
</dbReference>
<dbReference type="Pfam" id="PF13624">
    <property type="entry name" value="SurA_N_3"/>
    <property type="match status" value="1"/>
</dbReference>
<keyword evidence="11 14" id="KW-0413">Isomerase</keyword>
<evidence type="ECO:0000256" key="5">
    <source>
        <dbReference type="ARBA" id="ARBA00022989"/>
    </source>
</evidence>
<keyword evidence="11" id="KW-0697">Rotamase</keyword>
<dbReference type="SUPFAM" id="SSF54534">
    <property type="entry name" value="FKBP-like"/>
    <property type="match status" value="1"/>
</dbReference>
<keyword evidence="4 12" id="KW-0812">Transmembrane</keyword>
<evidence type="ECO:0000256" key="8">
    <source>
        <dbReference type="ARBA" id="ARBA00038408"/>
    </source>
</evidence>
<dbReference type="Gene3D" id="1.10.4030.10">
    <property type="entry name" value="Porin chaperone SurA, peptide-binding domain"/>
    <property type="match status" value="1"/>
</dbReference>
<accession>A0A5B7YBN2</accession>
<dbReference type="SUPFAM" id="SSF109998">
    <property type="entry name" value="Triger factor/SurA peptide-binding domain-like"/>
    <property type="match status" value="1"/>
</dbReference>
<name>A0A5B7YBN2_9ALTE</name>
<evidence type="ECO:0000256" key="3">
    <source>
        <dbReference type="ARBA" id="ARBA00022519"/>
    </source>
</evidence>
<feature type="transmembrane region" description="Helical" evidence="12">
    <location>
        <begin position="12"/>
        <end position="34"/>
    </location>
</feature>
<keyword evidence="5 12" id="KW-1133">Transmembrane helix</keyword>
<dbReference type="PANTHER" id="PTHR47529:SF1">
    <property type="entry name" value="PERIPLASMIC CHAPERONE PPID"/>
    <property type="match status" value="1"/>
</dbReference>
<evidence type="ECO:0000259" key="13">
    <source>
        <dbReference type="PROSITE" id="PS50198"/>
    </source>
</evidence>
<evidence type="ECO:0000313" key="14">
    <source>
        <dbReference type="EMBL" id="QCZ93001.1"/>
    </source>
</evidence>
<keyword evidence="3" id="KW-0997">Cell inner membrane</keyword>
<dbReference type="InterPro" id="IPR027304">
    <property type="entry name" value="Trigger_fact/SurA_dom_sf"/>
</dbReference>
<evidence type="ECO:0000313" key="15">
    <source>
        <dbReference type="Proteomes" id="UP000304912"/>
    </source>
</evidence>
<dbReference type="GO" id="GO:0005886">
    <property type="term" value="C:plasma membrane"/>
    <property type="evidence" value="ECO:0007669"/>
    <property type="project" value="UniProtKB-SubCell"/>
</dbReference>
<feature type="domain" description="PpiC" evidence="13">
    <location>
        <begin position="268"/>
        <end position="365"/>
    </location>
</feature>
<evidence type="ECO:0000256" key="6">
    <source>
        <dbReference type="ARBA" id="ARBA00023136"/>
    </source>
</evidence>
<dbReference type="OrthoDB" id="9812372at2"/>
<dbReference type="PANTHER" id="PTHR47529">
    <property type="entry name" value="PEPTIDYL-PROLYL CIS-TRANS ISOMERASE D"/>
    <property type="match status" value="1"/>
</dbReference>
<comment type="subcellular location">
    <subcellularLocation>
        <location evidence="1">Cell inner membrane</location>
        <topology evidence="1">Single-pass type II membrane protein</topology>
        <orientation evidence="1">Periplasmic side</orientation>
    </subcellularLocation>
</comment>
<dbReference type="PROSITE" id="PS50198">
    <property type="entry name" value="PPIC_PPIASE_2"/>
    <property type="match status" value="1"/>
</dbReference>
<keyword evidence="2" id="KW-1003">Cell membrane</keyword>
<dbReference type="Pfam" id="PF13616">
    <property type="entry name" value="Rotamase_3"/>
    <property type="match status" value="1"/>
</dbReference>
<dbReference type="AlphaFoldDB" id="A0A5B7YBN2"/>
<evidence type="ECO:0000256" key="2">
    <source>
        <dbReference type="ARBA" id="ARBA00022475"/>
    </source>
</evidence>
<evidence type="ECO:0000256" key="4">
    <source>
        <dbReference type="ARBA" id="ARBA00022692"/>
    </source>
</evidence>
<evidence type="ECO:0000256" key="1">
    <source>
        <dbReference type="ARBA" id="ARBA00004382"/>
    </source>
</evidence>
<comment type="similarity">
    <text evidence="8">Belongs to the PpiD chaperone family.</text>
</comment>
<dbReference type="GO" id="GO:0003755">
    <property type="term" value="F:peptidyl-prolyl cis-trans isomerase activity"/>
    <property type="evidence" value="ECO:0007669"/>
    <property type="project" value="UniProtKB-KW"/>
</dbReference>
<keyword evidence="15" id="KW-1185">Reference proteome</keyword>
<evidence type="ECO:0000256" key="7">
    <source>
        <dbReference type="ARBA" id="ARBA00023186"/>
    </source>
</evidence>
<dbReference type="EMBL" id="CP039852">
    <property type="protein sequence ID" value="QCZ93001.1"/>
    <property type="molecule type" value="Genomic_DNA"/>
</dbReference>
<evidence type="ECO:0000256" key="11">
    <source>
        <dbReference type="PROSITE-ProRule" id="PRU00278"/>
    </source>
</evidence>
<reference evidence="14 15" key="1">
    <citation type="submission" date="2019-04" db="EMBL/GenBank/DDBJ databases">
        <title>Salinimonas iocasae sp. nov., a halophilic bacterium isolated from the outer tube casing of tubeworms in Okinawa Trough.</title>
        <authorList>
            <person name="Zhang H."/>
            <person name="Wang H."/>
            <person name="Li C."/>
        </authorList>
    </citation>
    <scope>NUCLEOTIDE SEQUENCE [LARGE SCALE GENOMIC DNA]</scope>
    <source>
        <strain evidence="14 15">KX18D6</strain>
    </source>
</reference>
<evidence type="ECO:0000256" key="12">
    <source>
        <dbReference type="SAM" id="Phobius"/>
    </source>
</evidence>
<dbReference type="RefSeq" id="WP_139755748.1">
    <property type="nucleotide sequence ID" value="NZ_CP039852.1"/>
</dbReference>